<dbReference type="EMBL" id="MF417867">
    <property type="protein sequence ID" value="ASN67719.1"/>
    <property type="molecule type" value="Genomic_DNA"/>
</dbReference>
<evidence type="ECO:0000313" key="1">
    <source>
        <dbReference type="EMBL" id="ASN67719.1"/>
    </source>
</evidence>
<name>A0A2H4J0C5_9CAUD</name>
<proteinExistence type="predicted"/>
<evidence type="ECO:0008006" key="2">
    <source>
        <dbReference type="Google" id="ProtNLM"/>
    </source>
</evidence>
<sequence length="38" mass="3993">MLDAKQGLADEVPPYRGGLVIHLPDAVGASEEGVMLWG</sequence>
<accession>A0A2H4J0C5</accession>
<gene>
    <name evidence="1" type="ORF">3F7_5</name>
</gene>
<protein>
    <recommendedName>
        <fullName evidence="2">Phage tail protein</fullName>
    </recommendedName>
</protein>
<organism evidence="1">
    <name type="scientific">uncultured Caudovirales phage</name>
    <dbReference type="NCBI Taxonomy" id="2100421"/>
    <lineage>
        <taxon>Viruses</taxon>
        <taxon>Duplodnaviria</taxon>
        <taxon>Heunggongvirae</taxon>
        <taxon>Uroviricota</taxon>
        <taxon>Caudoviricetes</taxon>
        <taxon>Peduoviridae</taxon>
        <taxon>Maltschvirus</taxon>
        <taxon>Maltschvirus maltsch</taxon>
    </lineage>
</organism>
<reference evidence="1" key="1">
    <citation type="submission" date="2017-06" db="EMBL/GenBank/DDBJ databases">
        <title>Novel phages from South African skin metaviromes.</title>
        <authorList>
            <person name="van Zyl L.J."/>
            <person name="Abrahams Y."/>
            <person name="Stander E.A."/>
            <person name="Kirby B.M."/>
            <person name="Clavaud C."/>
            <person name="Farcet C."/>
            <person name="Breton L."/>
            <person name="Trindade M.I."/>
        </authorList>
    </citation>
    <scope>NUCLEOTIDE SEQUENCE</scope>
</reference>